<dbReference type="PROSITE" id="PS00462">
    <property type="entry name" value="G_GLU_TRANSPEPTIDASE"/>
    <property type="match status" value="1"/>
</dbReference>
<comment type="catalytic activity">
    <reaction evidence="2 11">
        <text>glutathione + H2O = L-cysteinylglycine + L-glutamate</text>
        <dbReference type="Rhea" id="RHEA:28807"/>
        <dbReference type="ChEBI" id="CHEBI:15377"/>
        <dbReference type="ChEBI" id="CHEBI:29985"/>
        <dbReference type="ChEBI" id="CHEBI:57925"/>
        <dbReference type="ChEBI" id="CHEBI:61694"/>
        <dbReference type="EC" id="3.4.19.13"/>
    </reaction>
</comment>
<dbReference type="InterPro" id="IPR029055">
    <property type="entry name" value="Ntn_hydrolases_N"/>
</dbReference>
<evidence type="ECO:0000256" key="3">
    <source>
        <dbReference type="ARBA" id="ARBA00009381"/>
    </source>
</evidence>
<comment type="catalytic activity">
    <reaction evidence="8 11">
        <text>an N-terminal (5-L-glutamyl)-[peptide] + an alpha-amino acid = 5-L-glutamyl amino acid + an N-terminal L-alpha-aminoacyl-[peptide]</text>
        <dbReference type="Rhea" id="RHEA:23904"/>
        <dbReference type="Rhea" id="RHEA-COMP:9780"/>
        <dbReference type="Rhea" id="RHEA-COMP:9795"/>
        <dbReference type="ChEBI" id="CHEBI:77644"/>
        <dbReference type="ChEBI" id="CHEBI:78597"/>
        <dbReference type="ChEBI" id="CHEBI:78599"/>
        <dbReference type="ChEBI" id="CHEBI:78608"/>
        <dbReference type="EC" id="2.3.2.2"/>
    </reaction>
</comment>
<keyword evidence="4 11" id="KW-0808">Transferase</keyword>
<evidence type="ECO:0000256" key="7">
    <source>
        <dbReference type="ARBA" id="ARBA00023315"/>
    </source>
</evidence>
<feature type="signal peptide" evidence="13">
    <location>
        <begin position="1"/>
        <end position="24"/>
    </location>
</feature>
<dbReference type="EC" id="2.3.2.2" evidence="11"/>
<dbReference type="PROSITE" id="PS51257">
    <property type="entry name" value="PROKAR_LIPOPROTEIN"/>
    <property type="match status" value="1"/>
</dbReference>
<dbReference type="Pfam" id="PF01019">
    <property type="entry name" value="G_glu_transpept"/>
    <property type="match status" value="1"/>
</dbReference>
<dbReference type="Gene3D" id="1.10.246.130">
    <property type="match status" value="1"/>
</dbReference>
<feature type="binding site" evidence="10">
    <location>
        <begin position="487"/>
        <end position="488"/>
    </location>
    <ligand>
        <name>L-glutamate</name>
        <dbReference type="ChEBI" id="CHEBI:29985"/>
    </ligand>
</feature>
<dbReference type="OrthoDB" id="5297205at2"/>
<gene>
    <name evidence="14" type="primary">ggt</name>
    <name evidence="14" type="ORF">CBY09_12690</name>
</gene>
<dbReference type="GO" id="GO:0006750">
    <property type="term" value="P:glutathione biosynthetic process"/>
    <property type="evidence" value="ECO:0007669"/>
    <property type="project" value="UniProtKB-KW"/>
</dbReference>
<dbReference type="InterPro" id="IPR051792">
    <property type="entry name" value="GGT_bact"/>
</dbReference>
<dbReference type="Gene3D" id="3.60.20.40">
    <property type="match status" value="1"/>
</dbReference>
<evidence type="ECO:0000313" key="14">
    <source>
        <dbReference type="EMBL" id="OYD49808.1"/>
    </source>
</evidence>
<dbReference type="PRINTS" id="PR01210">
    <property type="entry name" value="GGTRANSPTASE"/>
</dbReference>
<dbReference type="InterPro" id="IPR055262">
    <property type="entry name" value="GGT_CS"/>
</dbReference>
<dbReference type="InterPro" id="IPR000101">
    <property type="entry name" value="GGT_peptidase"/>
</dbReference>
<comment type="PTM">
    <text evidence="11">Cleaved by autocatalysis into a large and a small subunit.</text>
</comment>
<comment type="similarity">
    <text evidence="3 11">Belongs to the gamma-glutamyltransferase family.</text>
</comment>
<protein>
    <recommendedName>
        <fullName evidence="11">Glutathione hydrolase proenzyme</fullName>
        <ecNumber evidence="11">2.3.2.2</ecNumber>
        <ecNumber evidence="11">3.4.19.13</ecNumber>
    </recommendedName>
    <component>
        <recommendedName>
            <fullName evidence="11">Glutathione hydrolase large chain</fullName>
        </recommendedName>
    </component>
    <component>
        <recommendedName>
            <fullName evidence="11">Glutathione hydrolase small chain</fullName>
        </recommendedName>
    </component>
</protein>
<keyword evidence="11" id="KW-0317">Glutathione biosynthesis</keyword>
<organism evidence="14 15">
    <name type="scientific">Acidovorax kalamii</name>
    <dbReference type="NCBI Taxonomy" id="2004485"/>
    <lineage>
        <taxon>Bacteria</taxon>
        <taxon>Pseudomonadati</taxon>
        <taxon>Pseudomonadota</taxon>
        <taxon>Betaproteobacteria</taxon>
        <taxon>Burkholderiales</taxon>
        <taxon>Comamonadaceae</taxon>
        <taxon>Acidovorax</taxon>
    </lineage>
</organism>
<evidence type="ECO:0000313" key="15">
    <source>
        <dbReference type="Proteomes" id="UP000215441"/>
    </source>
</evidence>
<dbReference type="GO" id="GO:0006751">
    <property type="term" value="P:glutathione catabolic process"/>
    <property type="evidence" value="ECO:0007669"/>
    <property type="project" value="UniProtKB-UniRule"/>
</dbReference>
<evidence type="ECO:0000256" key="9">
    <source>
        <dbReference type="PIRSR" id="PIRSR600101-1"/>
    </source>
</evidence>
<evidence type="ECO:0000256" key="8">
    <source>
        <dbReference type="ARBA" id="ARBA00047417"/>
    </source>
</evidence>
<evidence type="ECO:0000256" key="2">
    <source>
        <dbReference type="ARBA" id="ARBA00001089"/>
    </source>
</evidence>
<evidence type="ECO:0000256" key="13">
    <source>
        <dbReference type="SAM" id="SignalP"/>
    </source>
</evidence>
<dbReference type="InterPro" id="IPR043138">
    <property type="entry name" value="GGT_lsub"/>
</dbReference>
<keyword evidence="5 11" id="KW-0378">Hydrolase</keyword>
<comment type="pathway">
    <text evidence="11">Sulfur metabolism; glutathione metabolism.</text>
</comment>
<evidence type="ECO:0000256" key="10">
    <source>
        <dbReference type="PIRSR" id="PIRSR600101-2"/>
    </source>
</evidence>
<evidence type="ECO:0000256" key="1">
    <source>
        <dbReference type="ARBA" id="ARBA00001049"/>
    </source>
</evidence>
<dbReference type="PANTHER" id="PTHR43199:SF1">
    <property type="entry name" value="GLUTATHIONE HYDROLASE PROENZYME"/>
    <property type="match status" value="1"/>
</dbReference>
<feature type="region of interest" description="Disordered" evidence="12">
    <location>
        <begin position="606"/>
        <end position="625"/>
    </location>
</feature>
<dbReference type="EC" id="3.4.19.13" evidence="11"/>
<feature type="active site" description="Nucleophile" evidence="9">
    <location>
        <position position="422"/>
    </location>
</feature>
<sequence length="625" mass="64036">MTASVFRRKPYALGLSIAALAVLAACGGSDGPNTPVATPEPVEQYVPPEPPSGYTPKAISYANKDMVAAANPLAVKAGVDILAKGGTATDAAIAVQMVLNLVEPQSSGIGGGAFMLHFDKGANKLLAYDGRETAPKAATPNLFIGADGKPLAFLAAVDGGLSVGTPGVLRMLEAAHKAHGKLPWKDLFEPAIKLSEEGFAISPRMSVSIAGSAARIKAQGEPGASYFLNADGTAKAAGTLLKNPELAATLRAIAAGGADAFYKGDIAKDIVAKVSGHPTNPGKLALDDLSGYTPKVREPVCGVYRVQYRVCGMPAPSSGGIAVLQTLGLLQGFDLAAMKPNTLDSVHLVSEAYRLAYADRALYVADPDFVSVPQAGLINADYLKERAKLISMSKSIGTPVAGTPPGVSGAKGRDNSLALPSTTHLSIIDNAGNAVSMTTTIENGFGSLQMVRGFLLNNQLTDFSFTATDAAGNPIANSVQPGKRPRSSMAPTIIFNAATGDLEGVVGSPGGSAIIQYTTKTILGMTDWGLNVQQAINLPNFGAQTNATTSVEKGSVIDTAAIRDGLKARGHTVAQTDTFTSGLHGAVFNGLRSNGNAGLLSRNPGAGTYAGGADPRREGIAQGNN</sequence>
<keyword evidence="13" id="KW-0732">Signal</keyword>
<dbReference type="AlphaFoldDB" id="A0A235ELA7"/>
<dbReference type="GO" id="GO:0036374">
    <property type="term" value="F:glutathione hydrolase activity"/>
    <property type="evidence" value="ECO:0007669"/>
    <property type="project" value="UniProtKB-UniRule"/>
</dbReference>
<keyword evidence="6 11" id="KW-0865">Zymogen</keyword>
<dbReference type="InterPro" id="IPR043137">
    <property type="entry name" value="GGT_ssub_C"/>
</dbReference>
<dbReference type="EMBL" id="NOIG01000008">
    <property type="protein sequence ID" value="OYD49808.1"/>
    <property type="molecule type" value="Genomic_DNA"/>
</dbReference>
<dbReference type="SUPFAM" id="SSF56235">
    <property type="entry name" value="N-terminal nucleophile aminohydrolases (Ntn hydrolases)"/>
    <property type="match status" value="1"/>
</dbReference>
<feature type="chain" id="PRO_5012714696" description="Glutathione hydrolase proenzyme" evidence="13">
    <location>
        <begin position="25"/>
        <end position="625"/>
    </location>
</feature>
<keyword evidence="15" id="KW-1185">Reference proteome</keyword>
<evidence type="ECO:0000256" key="5">
    <source>
        <dbReference type="ARBA" id="ARBA00022801"/>
    </source>
</evidence>
<reference evidence="14 15" key="1">
    <citation type="submission" date="2017-07" db="EMBL/GenBank/DDBJ databases">
        <title>Acidovorax KNDSW TSA 6 genome sequence and assembly.</title>
        <authorList>
            <person name="Mayilraj S."/>
        </authorList>
    </citation>
    <scope>NUCLEOTIDE SEQUENCE [LARGE SCALE GENOMIC DNA]</scope>
    <source>
        <strain evidence="14 15">KNDSW-TSA6</strain>
    </source>
</reference>
<dbReference type="RefSeq" id="WP_094289968.1">
    <property type="nucleotide sequence ID" value="NZ_NOIG01000008.1"/>
</dbReference>
<feature type="binding site" evidence="10">
    <location>
        <position position="131"/>
    </location>
    <ligand>
        <name>L-glutamate</name>
        <dbReference type="ChEBI" id="CHEBI:29985"/>
    </ligand>
</feature>
<dbReference type="UniPathway" id="UPA00204"/>
<dbReference type="NCBIfam" id="TIGR00066">
    <property type="entry name" value="g_glut_trans"/>
    <property type="match status" value="1"/>
</dbReference>
<evidence type="ECO:0000256" key="6">
    <source>
        <dbReference type="ARBA" id="ARBA00023145"/>
    </source>
</evidence>
<keyword evidence="7 11" id="KW-0012">Acyltransferase</keyword>
<evidence type="ECO:0000256" key="12">
    <source>
        <dbReference type="SAM" id="MobiDB-lite"/>
    </source>
</evidence>
<comment type="subunit">
    <text evidence="11">This enzyme consists of two polypeptide chains, which are synthesized in precursor form from a single polypeptide.</text>
</comment>
<proteinExistence type="inferred from homology"/>
<dbReference type="GO" id="GO:0103068">
    <property type="term" value="F:leukotriene C4 gamma-glutamyl transferase activity"/>
    <property type="evidence" value="ECO:0007669"/>
    <property type="project" value="UniProtKB-EC"/>
</dbReference>
<feature type="binding site" evidence="10">
    <location>
        <position position="511"/>
    </location>
    <ligand>
        <name>L-glutamate</name>
        <dbReference type="ChEBI" id="CHEBI:29985"/>
    </ligand>
</feature>
<dbReference type="PANTHER" id="PTHR43199">
    <property type="entry name" value="GLUTATHIONE HYDROLASE"/>
    <property type="match status" value="1"/>
</dbReference>
<comment type="caution">
    <text evidence="14">The sequence shown here is derived from an EMBL/GenBank/DDBJ whole genome shotgun (WGS) entry which is preliminary data.</text>
</comment>
<name>A0A235ELA7_9BURK</name>
<dbReference type="Proteomes" id="UP000215441">
    <property type="component" value="Unassembled WGS sequence"/>
</dbReference>
<comment type="catalytic activity">
    <reaction evidence="1 11">
        <text>an S-substituted glutathione + H2O = an S-substituted L-cysteinylglycine + L-glutamate</text>
        <dbReference type="Rhea" id="RHEA:59468"/>
        <dbReference type="ChEBI" id="CHEBI:15377"/>
        <dbReference type="ChEBI" id="CHEBI:29985"/>
        <dbReference type="ChEBI" id="CHEBI:90779"/>
        <dbReference type="ChEBI" id="CHEBI:143103"/>
        <dbReference type="EC" id="3.4.19.13"/>
    </reaction>
</comment>
<feature type="binding site" evidence="10">
    <location>
        <position position="462"/>
    </location>
    <ligand>
        <name>L-glutamate</name>
        <dbReference type="ChEBI" id="CHEBI:29985"/>
    </ligand>
</feature>
<accession>A0A235ELA7</accession>
<evidence type="ECO:0000256" key="4">
    <source>
        <dbReference type="ARBA" id="ARBA00022679"/>
    </source>
</evidence>
<evidence type="ECO:0000256" key="11">
    <source>
        <dbReference type="RuleBase" id="RU368036"/>
    </source>
</evidence>